<dbReference type="GO" id="GO:0043041">
    <property type="term" value="P:amino acid activation for nonribosomal peptide biosynthetic process"/>
    <property type="evidence" value="ECO:0007669"/>
    <property type="project" value="TreeGrafter"/>
</dbReference>
<dbReference type="InterPro" id="IPR001242">
    <property type="entry name" value="Condensation_dom"/>
</dbReference>
<dbReference type="InterPro" id="IPR020845">
    <property type="entry name" value="AMP-binding_CS"/>
</dbReference>
<dbReference type="GO" id="GO:0003824">
    <property type="term" value="F:catalytic activity"/>
    <property type="evidence" value="ECO:0007669"/>
    <property type="project" value="InterPro"/>
</dbReference>
<gene>
    <name evidence="6" type="ORF">EF294_11250</name>
</gene>
<name>A0A3N4GQ85_9ACTN</name>
<dbReference type="Gene3D" id="3.30.300.30">
    <property type="match status" value="4"/>
</dbReference>
<evidence type="ECO:0000256" key="2">
    <source>
        <dbReference type="ARBA" id="ARBA00022450"/>
    </source>
</evidence>
<dbReference type="NCBIfam" id="NF003417">
    <property type="entry name" value="PRK04813.1"/>
    <property type="match status" value="4"/>
</dbReference>
<keyword evidence="7" id="KW-1185">Reference proteome</keyword>
<dbReference type="GO" id="GO:0008610">
    <property type="term" value="P:lipid biosynthetic process"/>
    <property type="evidence" value="ECO:0007669"/>
    <property type="project" value="UniProtKB-ARBA"/>
</dbReference>
<dbReference type="Gene3D" id="1.10.1200.10">
    <property type="entry name" value="ACP-like"/>
    <property type="match status" value="3"/>
</dbReference>
<organism evidence="6 7">
    <name type="scientific">Gordonia oryzae</name>
    <dbReference type="NCBI Taxonomy" id="2487349"/>
    <lineage>
        <taxon>Bacteria</taxon>
        <taxon>Bacillati</taxon>
        <taxon>Actinomycetota</taxon>
        <taxon>Actinomycetes</taxon>
        <taxon>Mycobacteriales</taxon>
        <taxon>Gordoniaceae</taxon>
        <taxon>Gordonia</taxon>
    </lineage>
</organism>
<protein>
    <submittedName>
        <fullName evidence="6">Amino acid adenylation domain-containing protein</fullName>
    </submittedName>
</protein>
<evidence type="ECO:0000313" key="6">
    <source>
        <dbReference type="EMBL" id="RPA61241.1"/>
    </source>
</evidence>
<dbReference type="NCBIfam" id="TIGR01733">
    <property type="entry name" value="AA-adenyl-dom"/>
    <property type="match status" value="4"/>
</dbReference>
<dbReference type="Pfam" id="PF00550">
    <property type="entry name" value="PP-binding"/>
    <property type="match status" value="4"/>
</dbReference>
<dbReference type="Gene3D" id="3.40.50.980">
    <property type="match status" value="8"/>
</dbReference>
<dbReference type="InterPro" id="IPR029058">
    <property type="entry name" value="AB_hydrolase_fold"/>
</dbReference>
<keyword evidence="3" id="KW-0597">Phosphoprotein</keyword>
<dbReference type="Gene3D" id="3.30.559.10">
    <property type="entry name" value="Chloramphenicol acetyltransferase-like domain"/>
    <property type="match status" value="4"/>
</dbReference>
<dbReference type="PROSITE" id="PS00455">
    <property type="entry name" value="AMP_BINDING"/>
    <property type="match status" value="2"/>
</dbReference>
<dbReference type="InterPro" id="IPR010071">
    <property type="entry name" value="AA_adenyl_dom"/>
</dbReference>
<sequence>MTEVVRMSAASPGVAVVCGDRRVTYAEFAARVNDLARWLIAAGVGPDVAVGVAMPRSVEMLVAIHAIVEAGGHYVPLDVDAPLDRVRYMLDTADARIVLVVDGASPAAIADLPEAIRVIGVDTSVPIDPATPPIADAERLAPIRPDDAAYTLFTSGSTGRPKGVTVSHSAIVNRLEWMREWYGFKDSDVVLQKTPITFDVSVWELFLPAAVGATLVLAEPDRHGDPEHLVELITAENVTVIHFVPSMLATFVDVLGSRMSELCSLRAMFTSGEALAAATAQAVLAELPALELHNLYGPTEVAVDVTAHHVLPGEATVPIGVPVPSTTTFVLDARLQLVPVGVPGELYLGGIQIARGYAGASALTAERFVADPFGPPGTRLYRTGDLVRWNSAGEIEYLGRTDFQVKLRGQRMELGEVEAVLASAPGVVHAAAAVVDLPAGAQLVGYVSPDDVDLDAVRATLTRALPEYMRPTLWVPMAVMPRNSAGKVARRALPRPEIEVREIVAPETGPETEIAAIYADVLGLDRVSVTESFFDLGGNSLAATRVAARVAQALDADVTVRDLFDTPTVRGLAAALTGRRRTRAQLTARPRPQRLPLSTAQSRMWFINQFDTDSSAYNIPMGLRVEGAVDTNALRLAVLDVLERHEVLRTVYPSDDAGPYQRILEIDAAAGELDFAVTDDEAALAASAVGGFDVSSRLPIRVRVRTDRSEDRPAKDCAAHSDVVITVHHIAFDGESSPVFVGDLLNAYLRRTGAGIDAPVPLPVQYADFALWQREVVGDVADPGSPAAAAMAYWRAHLAGLPAVTDLPMDRPRPAVLDTTAGVVSVEVDDAVAAKFESFAREHDVTAFMLSHAALAITVARLAATSDVVIGAPIAGRTDAALADLVGMFVNTLVLRTDVDPAVPIGDFVAAVRSTDLDAFAHADVQFDDLIDELAPERSTAYPPLVQIAFTHESAGAHANAEAEVQVAGLAARPLGPLNAVAKFDLTVAVADRSADHPMRADFLYATSLFDEDTVVRCAQTWLQVVTTMVADPRRAVGDIDVVDDAALSAMRPSRNSTGVLEPAADGGISTPRPLVDILDARVLDSAGDAVICDGEVLSHTEFDERTHRLARELIARGVRPDDVVAVGLERSVDSVVAVFGVIRSGAAYVPIDPAYPEDRIDYMIADSGVRLGVTNAATRHRLGTGGCDWIDVAIATDPALPAAPVAAADRAGEIGPDTLAYLVYTSGSTGRPKAVGVGNRGIASLVDALREITGTPEQAPDTRVLHVASPSFDASVLEMMWSVALGHTLVVAPPAAYAGDALGAILSRDRVTDALITPTVLSTVPAERGRTIRNLVTGGEACPPELVARWADGCGADRRGAPGRRMYNFYGPSEATVWSSTGRSEVGRPVTIGHPVRGFTAYVLDARLHPVPRGVVGELYLGTGESLARGYLGRPGLTATSFVADPFTGVPGQRMYATGDLVRMRRDGQIEFAGRADHQVKINGQRIELGEIESVLTDLSDVASAVVLGVADDSGRSRLVAYLVPDDGATIDPARIVSAAGARLAGHMIPHQVVVLAELPLTPGGKLDRAALPAPEPVFEAADRVSPATAAETALAAIVAGLLGRDEVGVTESFFALGGDSIMSIQLASAAKAAGLTLTPRDIFEHKTVRAMARAATDGATALPVLADPPGGPTGPTELGAIISWMVDTSPAPEDFADFNQSMVLAAPRELSVDDLAIMLAAVCAAHPMLTARLVRGASGWALTTGEPFDAHAAIDRVITDSAPGTEDFDGALRAAHARAAALLDPAAGHVMRAALVVGADTARLVLVIHHLAVDAVSWPIIIEDLLTAAAAVSAGTPPTVRCEPTSMRAWQLALADRRESRESELALWLSRIPETPTRLGVDPDPQRDRLRTVGSVIARVDAPTTGPLLTAVPQAFGGSVNDVLAGTLSRAIRSWQQQRGIADDQAVTILVEGHGRHEDILESGPDPRRADLSRTVGWFTTLIPMLVDPGADAVHAVKSAKEQRLTIPDHGIGFADLRSVANSPLAQRPLPTIALNYLGNRAAADGGGEVSVGSDFLPAPEAPFLPSSVSGAMPVMAPLTINAAVTTGANGPVLAADLRFAEAVLSEADATDIAERWRRELAELTEAVDAGVPVGLSPSDVPGSHATQDDLDEVAARYPGAAIWPLSPLQRGLYFQSVLAGTGPATVASGGTADTAADVVDAYVTQAVLRLGGNVDLDRLRTAADELLLRHRVLASGFVRARSGAVLAVIPPDARAGWRVVRLADDAAAPNRVAEIARQERNEPFDLASPPLLRVVVIGHGDQTDVVITNHHILFDGWSGPLVLADLMALYATGSAYTGDGSGGDFRDFLHHIGRIDDRAGLQAWARRLARAQGPTLVAPGVEATVAHRPAEHIVTVPAELTAALEDSVRRHGTTLATVLQVAWALLISRLSESRVVTFGETVSGRPADLPGVENMVGLFINTLPVVVDVDPDATLAALASALHDDKTAVLDHQHLGLPEIIAHSGVPIAFDTLTVHESYPVDTASLSSASPTAVGGLQVRGVDVSDSTHYPLNLATSVRGDRLHLRFAYLPAAFDEAQMMIFAIALTRILQTFVDAPDTPIAEVPLVDSATATLLDDWSHGAVVPVDGDAVTDLLACRAADTPGAIAVIADERVVDYAELSTRVNILARELIASGVGPDTAVAVCIPRSVEMIVAIHAVWVAGGQFVPIDTGAPADRVRYMTDVAGAALVLVGPGPIPDGIAALPDVQTLTVDAVTAVYPGAVDSGGIAVTAGERLATVRPEHAAYTIFTSGSTGRPKGVTVSRRALSTHLAFDRDYYGFGPDDVVLQQLEYTFDPAIIEIVRPVGCGGRLVLLHPGEHRDPVLVTRRMIDHGVTSATLVPSVLGAMAEIVDDSDLAELTALRLLHTGGEALTRPVADAIGRLLPATELHNQYGPTEATIYAAVQHIRRDGHTVPIGTPLWNTTALVLDARLRPVPPGLPGELYVGGDLVARGYAGQPTLTAERFVADPYGPAGARLYRTGDQVRWNTEGELEYLGRTDFQTKLRGQRIELGEIEAVLTSAPGVVHAAATVVATPAGESLVGYLAPDTLDLDAVKATVTRTLPEFMRPTIWVLIDQMPLNAAGKISRRELPAPQQESREVVAPSTQAEQVLAEVFAGVLGVEQVSVTESFFDAGGNSLSAMRVAARAGEALGREISVRDVFEAPSIRELAALAGGRGVSGPAMVPPAPRPDRVPLSLAQQRMWFINRFDPTSPAYNVPAALALHGALDVEALHAAVLDVVARHEILRTTFPENAGVPEQLVHPVSAPVDWQIAGSRDDLGAAATTGFDVTVDFPLRARLWSANPEEHVFVLVLHHIAADGESLAPLVADLVTAYHARVAGTPPRFEPLALQFADVAVWQHRHLGSVDEPGSILHAQWGYWSHQLAGLPSVLDLPTDRVRPAVASTRGATTPFEIDGLIAERITALAQEYRATPFMVIHAALSVLLARLSASDDIAVGTPVAGRGRPELDPLIGMFVNTLVLRSDYRAQESFHGLLERIRGIDLDAYAHADIPFETLVDHLNPVRSEAFAPLTQVLLTLEQSVIAELAGESVAGGEVAGLQVRPLSIGEIPAKVDLLFSVTPAAAGHSWAGAVQYATDLFDAHRVEAMAASLVGLLDRLTAEPGTAVGDAPLLPAQQIDELVPVSGGPEAAPMVLADIFAAAVAGQRRRTAVVDPSGATLSYRDVDARSNRLARWLIARGVGAESLVALAIPRSSDLFVAIWAVAKTGGGYVPIDPGYPAERVSAMIEDSGAVLGLSIVSVGELPGEDFDWVATDHESTAAEIAAMGDASIGAEERLREVRPDNVAYVIYTSGSTGRPKGVAVSHTGLWNFARAESARLGVGDGPIVLGYASPSFDASVLEYLLAVANNGTLAYRPVDAVGGEVLQEFMIDREVTHTFLTPTTLSTLDPARLPAVECIAVGGEAVPQALQDHWSAHVRIQNAYGPTETTILTNIGEIATPGAPVRIGAPLHGVQQVVLDARLHPVPEGVVGDFYIAGCALSRGYLDRAGLTAERFVAATFGAPGTRMYRTGDLARRRRGPDGRHVIEYVGRSDDQVKLRGLRIELGEIEAELGRHHLVDAAVVIGVGADGVGADGVGESVVSALAAYVVPTDHAADQTTLIADLRAHLIRRLPAHMVPASMTVLAHLPLTPVGKLDKRALPAPQISERALEPLRNDVERAVAAAYVEVLGVDEVGAGDGFFDLGGNSLSAARVAAYLRGEHQLEIELAWLFSDATVRGLAQRITGADAATADVLITLRAEGSQPPLFCVHPAGGLAWFYGGLAPYLADRPIYGLQDPHVVGGEPSITDAHALAQRYVARMREVAPRGPYRILGWSVGGVIAHAMATRLQNEGETVDFLGVMDSVPEDQGARKQTVEPAPEATARPGAEQDGSVVVDVLGGWRDLFDLGDDVQASTPEEVTAIIRAQIEGMGLLGADQVDRIMTSFEVAPQVVLDFVPAVFLGDLQVFTATEDKDDPSTIAEGWRAYVSGKIRNVDVATHHLGMADAASLALIGPVLDAELRALDSVVEEGRRPGRSADNEVEDGTVKHD</sequence>
<dbReference type="Pfam" id="PF00668">
    <property type="entry name" value="Condensation"/>
    <property type="match status" value="4"/>
</dbReference>
<dbReference type="PROSITE" id="PS00012">
    <property type="entry name" value="PHOSPHOPANTETHEINE"/>
    <property type="match status" value="3"/>
</dbReference>
<feature type="domain" description="Carrier" evidence="5">
    <location>
        <begin position="3145"/>
        <end position="3220"/>
    </location>
</feature>
<dbReference type="SUPFAM" id="SSF56801">
    <property type="entry name" value="Acetyl-CoA synthetase-like"/>
    <property type="match status" value="4"/>
</dbReference>
<dbReference type="PANTHER" id="PTHR45527">
    <property type="entry name" value="NONRIBOSOMAL PEPTIDE SYNTHETASE"/>
    <property type="match status" value="1"/>
</dbReference>
<dbReference type="Proteomes" id="UP000267536">
    <property type="component" value="Unassembled WGS sequence"/>
</dbReference>
<dbReference type="InterPro" id="IPR006162">
    <property type="entry name" value="Ppantetheine_attach_site"/>
</dbReference>
<evidence type="ECO:0000256" key="1">
    <source>
        <dbReference type="ARBA" id="ARBA00001957"/>
    </source>
</evidence>
<dbReference type="SMART" id="SM00823">
    <property type="entry name" value="PKS_PP"/>
    <property type="match status" value="4"/>
</dbReference>
<feature type="domain" description="Carrier" evidence="5">
    <location>
        <begin position="4214"/>
        <end position="4289"/>
    </location>
</feature>
<dbReference type="InterPro" id="IPR023213">
    <property type="entry name" value="CAT-like_dom_sf"/>
</dbReference>
<dbReference type="OrthoDB" id="4501954at2"/>
<comment type="cofactor">
    <cofactor evidence="1">
        <name>pantetheine 4'-phosphate</name>
        <dbReference type="ChEBI" id="CHEBI:47942"/>
    </cofactor>
</comment>
<dbReference type="CDD" id="cd05930">
    <property type="entry name" value="A_NRPS"/>
    <property type="match status" value="3"/>
</dbReference>
<dbReference type="InterPro" id="IPR020806">
    <property type="entry name" value="PKS_PP-bd"/>
</dbReference>
<dbReference type="FunFam" id="1.10.1200.10:FF:000005">
    <property type="entry name" value="Nonribosomal peptide synthetase 1"/>
    <property type="match status" value="1"/>
</dbReference>
<comment type="caution">
    <text evidence="6">The sequence shown here is derived from an EMBL/GenBank/DDBJ whole genome shotgun (WGS) entry which is preliminary data.</text>
</comment>
<reference evidence="6 7" key="1">
    <citation type="submission" date="2018-11" db="EMBL/GenBank/DDBJ databases">
        <title>Draft genome sequence of Gordonia sp. RS15-1S isolated from rice stems.</title>
        <authorList>
            <person name="Muangham S."/>
        </authorList>
    </citation>
    <scope>NUCLEOTIDE SEQUENCE [LARGE SCALE GENOMIC DNA]</scope>
    <source>
        <strain evidence="6 7">RS15-1S</strain>
    </source>
</reference>
<dbReference type="Gene3D" id="3.40.50.1820">
    <property type="entry name" value="alpha/beta hydrolase"/>
    <property type="match status" value="1"/>
</dbReference>
<feature type="region of interest" description="Disordered" evidence="4">
    <location>
        <begin position="4571"/>
        <end position="4591"/>
    </location>
</feature>
<dbReference type="Gene3D" id="3.30.559.30">
    <property type="entry name" value="Nonribosomal peptide synthetase, condensation domain"/>
    <property type="match status" value="4"/>
</dbReference>
<dbReference type="SUPFAM" id="SSF52777">
    <property type="entry name" value="CoA-dependent acyltransferases"/>
    <property type="match status" value="8"/>
</dbReference>
<feature type="domain" description="Carrier" evidence="5">
    <location>
        <begin position="1587"/>
        <end position="1661"/>
    </location>
</feature>
<dbReference type="InterPro" id="IPR036736">
    <property type="entry name" value="ACP-like_sf"/>
</dbReference>
<dbReference type="InterPro" id="IPR025110">
    <property type="entry name" value="AMP-bd_C"/>
</dbReference>
<dbReference type="InterPro" id="IPR045851">
    <property type="entry name" value="AMP-bd_C_sf"/>
</dbReference>
<dbReference type="FunFam" id="3.40.50.12780:FF:000012">
    <property type="entry name" value="Non-ribosomal peptide synthetase"/>
    <property type="match status" value="1"/>
</dbReference>
<dbReference type="InterPro" id="IPR000873">
    <property type="entry name" value="AMP-dep_synth/lig_dom"/>
</dbReference>
<evidence type="ECO:0000313" key="7">
    <source>
        <dbReference type="Proteomes" id="UP000267536"/>
    </source>
</evidence>
<keyword evidence="2" id="KW-0596">Phosphopantetheine</keyword>
<dbReference type="PANTHER" id="PTHR45527:SF1">
    <property type="entry name" value="FATTY ACID SYNTHASE"/>
    <property type="match status" value="1"/>
</dbReference>
<dbReference type="UniPathway" id="UPA00011"/>
<dbReference type="InterPro" id="IPR001031">
    <property type="entry name" value="Thioesterase"/>
</dbReference>
<dbReference type="Pfam" id="PF13193">
    <property type="entry name" value="AMP-binding_C"/>
    <property type="match status" value="3"/>
</dbReference>
<dbReference type="PROSITE" id="PS50075">
    <property type="entry name" value="CARRIER"/>
    <property type="match status" value="4"/>
</dbReference>
<feature type="domain" description="Carrier" evidence="5">
    <location>
        <begin position="505"/>
        <end position="580"/>
    </location>
</feature>
<dbReference type="InterPro" id="IPR009081">
    <property type="entry name" value="PP-bd_ACP"/>
</dbReference>
<dbReference type="SUPFAM" id="SSF47336">
    <property type="entry name" value="ACP-like"/>
    <property type="match status" value="4"/>
</dbReference>
<evidence type="ECO:0000256" key="3">
    <source>
        <dbReference type="ARBA" id="ARBA00022553"/>
    </source>
</evidence>
<dbReference type="GO" id="GO:0044550">
    <property type="term" value="P:secondary metabolite biosynthetic process"/>
    <property type="evidence" value="ECO:0007669"/>
    <property type="project" value="TreeGrafter"/>
</dbReference>
<evidence type="ECO:0000259" key="5">
    <source>
        <dbReference type="PROSITE" id="PS50075"/>
    </source>
</evidence>
<dbReference type="RefSeq" id="WP_123929549.1">
    <property type="nucleotide sequence ID" value="NZ_JBPSDP010000006.1"/>
</dbReference>
<evidence type="ECO:0000256" key="4">
    <source>
        <dbReference type="SAM" id="MobiDB-lite"/>
    </source>
</evidence>
<dbReference type="FunFam" id="2.30.38.10:FF:000001">
    <property type="entry name" value="Non-ribosomal peptide synthetase PvdI"/>
    <property type="match status" value="2"/>
</dbReference>
<dbReference type="FunFam" id="1.10.1200.10:FF:000016">
    <property type="entry name" value="Non-ribosomal peptide synthase"/>
    <property type="match status" value="1"/>
</dbReference>
<dbReference type="GO" id="GO:0031177">
    <property type="term" value="F:phosphopantetheine binding"/>
    <property type="evidence" value="ECO:0007669"/>
    <property type="project" value="InterPro"/>
</dbReference>
<feature type="region of interest" description="Disordered" evidence="4">
    <location>
        <begin position="4410"/>
        <end position="4431"/>
    </location>
</feature>
<dbReference type="FunFam" id="3.40.50.980:FF:000002">
    <property type="entry name" value="Enterobactin synthetase component F"/>
    <property type="match status" value="1"/>
</dbReference>
<dbReference type="FunFam" id="3.40.50.980:FF:000001">
    <property type="entry name" value="Non-ribosomal peptide synthetase"/>
    <property type="match status" value="1"/>
</dbReference>
<dbReference type="Pfam" id="PF00975">
    <property type="entry name" value="Thioesterase"/>
    <property type="match status" value="1"/>
</dbReference>
<dbReference type="SUPFAM" id="SSF53474">
    <property type="entry name" value="alpha/beta-Hydrolases"/>
    <property type="match status" value="1"/>
</dbReference>
<dbReference type="CDD" id="cd19540">
    <property type="entry name" value="LCL_NRPS-like"/>
    <property type="match status" value="2"/>
</dbReference>
<dbReference type="Pfam" id="PF00501">
    <property type="entry name" value="AMP-binding"/>
    <property type="match status" value="4"/>
</dbReference>
<dbReference type="GO" id="GO:0005737">
    <property type="term" value="C:cytoplasm"/>
    <property type="evidence" value="ECO:0007669"/>
    <property type="project" value="TreeGrafter"/>
</dbReference>
<dbReference type="Gene3D" id="2.30.38.10">
    <property type="entry name" value="Luciferase, Domain 3"/>
    <property type="match status" value="4"/>
</dbReference>
<dbReference type="EMBL" id="RKMH01000007">
    <property type="protein sequence ID" value="RPA61241.1"/>
    <property type="molecule type" value="Genomic_DNA"/>
</dbReference>
<dbReference type="GO" id="GO:0072330">
    <property type="term" value="P:monocarboxylic acid biosynthetic process"/>
    <property type="evidence" value="ECO:0007669"/>
    <property type="project" value="UniProtKB-ARBA"/>
</dbReference>
<accession>A0A3N4GQ85</accession>
<proteinExistence type="predicted"/>